<evidence type="ECO:0000313" key="5">
    <source>
        <dbReference type="Proteomes" id="UP001144323"/>
    </source>
</evidence>
<gene>
    <name evidence="4" type="ORF">LMG27198_06440</name>
</gene>
<feature type="domain" description="DUF2147" evidence="3">
    <location>
        <begin position="62"/>
        <end position="117"/>
    </location>
</feature>
<feature type="compositionally biased region" description="Basic and acidic residues" evidence="1">
    <location>
        <begin position="124"/>
        <end position="156"/>
    </location>
</feature>
<dbReference type="PANTHER" id="PTHR36919:SF2">
    <property type="entry name" value="BLL6627 PROTEIN"/>
    <property type="match status" value="1"/>
</dbReference>
<dbReference type="PANTHER" id="PTHR36919">
    <property type="entry name" value="BLR1215 PROTEIN"/>
    <property type="match status" value="1"/>
</dbReference>
<dbReference type="Pfam" id="PF09917">
    <property type="entry name" value="DUF2147"/>
    <property type="match status" value="1"/>
</dbReference>
<dbReference type="AlphaFoldDB" id="A0A9W6GRB7"/>
<accession>A0A9W6GRB7</accession>
<protein>
    <recommendedName>
        <fullName evidence="3">DUF2147 domain-containing protein</fullName>
    </recommendedName>
</protein>
<reference evidence="4" key="1">
    <citation type="journal article" date="2023" name="Int. J. Syst. Evol. Microbiol.">
        <title>Methylocystis iwaonis sp. nov., a type II methane-oxidizing bacterium from surface soil of a rice paddy field in Japan, and emended description of the genus Methylocystis (ex Whittenbury et al. 1970) Bowman et al. 1993.</title>
        <authorList>
            <person name="Kaise H."/>
            <person name="Sawadogo J.B."/>
            <person name="Alam M.S."/>
            <person name="Ueno C."/>
            <person name="Dianou D."/>
            <person name="Shinjo R."/>
            <person name="Asakawa S."/>
        </authorList>
    </citation>
    <scope>NUCLEOTIDE SEQUENCE</scope>
    <source>
        <strain evidence="4">LMG27198</strain>
    </source>
</reference>
<feature type="compositionally biased region" description="Basic and acidic residues" evidence="1">
    <location>
        <begin position="165"/>
        <end position="193"/>
    </location>
</feature>
<evidence type="ECO:0000256" key="2">
    <source>
        <dbReference type="SAM" id="SignalP"/>
    </source>
</evidence>
<comment type="caution">
    <text evidence="4">The sequence shown here is derived from an EMBL/GenBank/DDBJ whole genome shotgun (WGS) entry which is preliminary data.</text>
</comment>
<name>A0A9W6GRB7_9HYPH</name>
<sequence>MLGFFAAMALCAPSASLAADAIYGVWVRDGHPTDKLEFYDCSGKLCAKGTLPGVDGSPPPIILRSAAKTGPNNWKGDLFNPEDGKTYTGKISYDSPTQMTMTGCLVAFLCQSETWTRVSGPPKPKAEAKPEAKAEDKAGDEPKSAEKGAEKLKAEGAAKPAKPAKSAEAKSAEGKAAEGKSAEGKSTEAKSEAKPATAKAARPRPKPVEEEAN</sequence>
<feature type="region of interest" description="Disordered" evidence="1">
    <location>
        <begin position="116"/>
        <end position="213"/>
    </location>
</feature>
<organism evidence="4 5">
    <name type="scientific">Methylocystis echinoides</name>
    <dbReference type="NCBI Taxonomy" id="29468"/>
    <lineage>
        <taxon>Bacteria</taxon>
        <taxon>Pseudomonadati</taxon>
        <taxon>Pseudomonadota</taxon>
        <taxon>Alphaproteobacteria</taxon>
        <taxon>Hyphomicrobiales</taxon>
        <taxon>Methylocystaceae</taxon>
        <taxon>Methylocystis</taxon>
    </lineage>
</organism>
<proteinExistence type="predicted"/>
<dbReference type="EMBL" id="BSEC01000001">
    <property type="protein sequence ID" value="GLI91652.1"/>
    <property type="molecule type" value="Genomic_DNA"/>
</dbReference>
<dbReference type="InterPro" id="IPR019223">
    <property type="entry name" value="DUF2147"/>
</dbReference>
<dbReference type="Gene3D" id="2.40.128.520">
    <property type="match status" value="1"/>
</dbReference>
<dbReference type="Proteomes" id="UP001144323">
    <property type="component" value="Unassembled WGS sequence"/>
</dbReference>
<keyword evidence="2" id="KW-0732">Signal</keyword>
<evidence type="ECO:0000313" key="4">
    <source>
        <dbReference type="EMBL" id="GLI91652.1"/>
    </source>
</evidence>
<feature type="chain" id="PRO_5040877149" description="DUF2147 domain-containing protein" evidence="2">
    <location>
        <begin position="19"/>
        <end position="213"/>
    </location>
</feature>
<evidence type="ECO:0000256" key="1">
    <source>
        <dbReference type="SAM" id="MobiDB-lite"/>
    </source>
</evidence>
<feature type="signal peptide" evidence="2">
    <location>
        <begin position="1"/>
        <end position="18"/>
    </location>
</feature>
<keyword evidence="5" id="KW-1185">Reference proteome</keyword>
<evidence type="ECO:0000259" key="3">
    <source>
        <dbReference type="Pfam" id="PF09917"/>
    </source>
</evidence>